<evidence type="ECO:0000256" key="3">
    <source>
        <dbReference type="ARBA" id="ARBA00012027"/>
    </source>
</evidence>
<dbReference type="InterPro" id="IPR025202">
    <property type="entry name" value="PLD-like_dom"/>
</dbReference>
<evidence type="ECO:0000256" key="5">
    <source>
        <dbReference type="ARBA" id="ARBA00022963"/>
    </source>
</evidence>
<evidence type="ECO:0000256" key="7">
    <source>
        <dbReference type="SAM" id="SignalP"/>
    </source>
</evidence>
<comment type="similarity">
    <text evidence="2">Belongs to the phospholipase D family.</text>
</comment>
<evidence type="ECO:0000256" key="4">
    <source>
        <dbReference type="ARBA" id="ARBA00022801"/>
    </source>
</evidence>
<sequence>MKISKFAASICIGLVLSGGVASSAIADTDAGIEVGFSPDGTGEALVLRSINSARQSIRLAAYSFTAAPVVRALVDAKKRGVDVAVVVDYKNNLTEDRSGKARAALNLLVNAGIPTHTVSIFPIQHSKFTVIDGANVQTGSYNYSAAAARYNSENVLVIQNRPDLARQYLNNWQHVYNAGQPYTPTY</sequence>
<dbReference type="InterPro" id="IPR001736">
    <property type="entry name" value="PLipase_D/transphosphatidylase"/>
</dbReference>
<keyword evidence="6" id="KW-0443">Lipid metabolism</keyword>
<comment type="catalytic activity">
    <reaction evidence="1">
        <text>a 1,2-diacyl-sn-glycero-3-phosphocholine + H2O = a 1,2-diacyl-sn-glycero-3-phosphate + choline + H(+)</text>
        <dbReference type="Rhea" id="RHEA:14445"/>
        <dbReference type="ChEBI" id="CHEBI:15354"/>
        <dbReference type="ChEBI" id="CHEBI:15377"/>
        <dbReference type="ChEBI" id="CHEBI:15378"/>
        <dbReference type="ChEBI" id="CHEBI:57643"/>
        <dbReference type="ChEBI" id="CHEBI:58608"/>
        <dbReference type="EC" id="3.1.4.4"/>
    </reaction>
</comment>
<proteinExistence type="inferred from homology"/>
<dbReference type="PANTHER" id="PTHR43856:SF1">
    <property type="entry name" value="MITOCHONDRIAL CARDIOLIPIN HYDROLASE"/>
    <property type="match status" value="1"/>
</dbReference>
<dbReference type="Pfam" id="PF13091">
    <property type="entry name" value="PLDc_2"/>
    <property type="match status" value="1"/>
</dbReference>
<feature type="chain" id="PRO_5046195914" description="phospholipase D" evidence="7">
    <location>
        <begin position="27"/>
        <end position="186"/>
    </location>
</feature>
<dbReference type="PANTHER" id="PTHR43856">
    <property type="entry name" value="CARDIOLIPIN HYDROLASE"/>
    <property type="match status" value="1"/>
</dbReference>
<dbReference type="PROSITE" id="PS50035">
    <property type="entry name" value="PLD"/>
    <property type="match status" value="1"/>
</dbReference>
<dbReference type="SUPFAM" id="SSF56024">
    <property type="entry name" value="Phospholipase D/nuclease"/>
    <property type="match status" value="1"/>
</dbReference>
<reference evidence="9 10" key="1">
    <citation type="submission" date="2023-07" db="EMBL/GenBank/DDBJ databases">
        <title>Sorghum-associated microbial communities from plants grown in Nebraska, USA.</title>
        <authorList>
            <person name="Schachtman D."/>
        </authorList>
    </citation>
    <scope>NUCLEOTIDE SEQUENCE [LARGE SCALE GENOMIC DNA]</scope>
    <source>
        <strain evidence="9 10">BE313</strain>
    </source>
</reference>
<dbReference type="Proteomes" id="UP001180487">
    <property type="component" value="Unassembled WGS sequence"/>
</dbReference>
<keyword evidence="5" id="KW-0442">Lipid degradation</keyword>
<accession>A0ABU2CGF6</accession>
<dbReference type="Gene3D" id="3.30.870.10">
    <property type="entry name" value="Endonuclease Chain A"/>
    <property type="match status" value="1"/>
</dbReference>
<protein>
    <recommendedName>
        <fullName evidence="3">phospholipase D</fullName>
        <ecNumber evidence="3">3.1.4.4</ecNumber>
    </recommendedName>
</protein>
<evidence type="ECO:0000256" key="2">
    <source>
        <dbReference type="ARBA" id="ARBA00008664"/>
    </source>
</evidence>
<comment type="caution">
    <text evidence="9">The sequence shown here is derived from an EMBL/GenBank/DDBJ whole genome shotgun (WGS) entry which is preliminary data.</text>
</comment>
<keyword evidence="4" id="KW-0378">Hydrolase</keyword>
<name>A0ABU2CGF6_9BURK</name>
<evidence type="ECO:0000313" key="10">
    <source>
        <dbReference type="Proteomes" id="UP001180487"/>
    </source>
</evidence>
<dbReference type="EMBL" id="JAVDXT010000009">
    <property type="protein sequence ID" value="MDR7380420.1"/>
    <property type="molecule type" value="Genomic_DNA"/>
</dbReference>
<dbReference type="InterPro" id="IPR051406">
    <property type="entry name" value="PLD_domain"/>
</dbReference>
<evidence type="ECO:0000313" key="9">
    <source>
        <dbReference type="EMBL" id="MDR7380420.1"/>
    </source>
</evidence>
<feature type="signal peptide" evidence="7">
    <location>
        <begin position="1"/>
        <end position="26"/>
    </location>
</feature>
<evidence type="ECO:0000256" key="1">
    <source>
        <dbReference type="ARBA" id="ARBA00000798"/>
    </source>
</evidence>
<dbReference type="RefSeq" id="WP_310377236.1">
    <property type="nucleotide sequence ID" value="NZ_JAVDXT010000009.1"/>
</dbReference>
<dbReference type="CDD" id="cd09170">
    <property type="entry name" value="PLDc_Nuc"/>
    <property type="match status" value="1"/>
</dbReference>
<keyword evidence="10" id="KW-1185">Reference proteome</keyword>
<evidence type="ECO:0000259" key="8">
    <source>
        <dbReference type="PROSITE" id="PS50035"/>
    </source>
</evidence>
<evidence type="ECO:0000256" key="6">
    <source>
        <dbReference type="ARBA" id="ARBA00023098"/>
    </source>
</evidence>
<dbReference type="EC" id="3.1.4.4" evidence="3"/>
<keyword evidence="7" id="KW-0732">Signal</keyword>
<gene>
    <name evidence="9" type="ORF">J2X19_005127</name>
</gene>
<feature type="domain" description="PLD phosphodiesterase" evidence="8">
    <location>
        <begin position="120"/>
        <end position="147"/>
    </location>
</feature>
<organism evidence="9 10">
    <name type="scientific">Rhodoferax ferrireducens</name>
    <dbReference type="NCBI Taxonomy" id="192843"/>
    <lineage>
        <taxon>Bacteria</taxon>
        <taxon>Pseudomonadati</taxon>
        <taxon>Pseudomonadota</taxon>
        <taxon>Betaproteobacteria</taxon>
        <taxon>Burkholderiales</taxon>
        <taxon>Comamonadaceae</taxon>
        <taxon>Rhodoferax</taxon>
    </lineage>
</organism>